<dbReference type="GO" id="GO:0006974">
    <property type="term" value="P:DNA damage response"/>
    <property type="evidence" value="ECO:0007669"/>
    <property type="project" value="TreeGrafter"/>
</dbReference>
<dbReference type="EMBL" id="VIGH01000008">
    <property type="protein sequence ID" value="TQF66299.1"/>
    <property type="molecule type" value="Genomic_DNA"/>
</dbReference>
<accession>A0A541B1V2</accession>
<proteinExistence type="predicted"/>
<evidence type="ECO:0000313" key="1">
    <source>
        <dbReference type="EMBL" id="TQF66299.1"/>
    </source>
</evidence>
<dbReference type="InterPro" id="IPR007497">
    <property type="entry name" value="SIMPL/DUF541"/>
</dbReference>
<evidence type="ECO:0000313" key="2">
    <source>
        <dbReference type="Proteomes" id="UP000316256"/>
    </source>
</evidence>
<dbReference type="AlphaFoldDB" id="A0A541B1V2"/>
<dbReference type="PANTHER" id="PTHR34387:SF1">
    <property type="entry name" value="PERIPLASMIC IMMUNOGENIC PROTEIN"/>
    <property type="match status" value="1"/>
</dbReference>
<dbReference type="InterPro" id="IPR052022">
    <property type="entry name" value="26kDa_periplasmic_antigen"/>
</dbReference>
<name>A0A541B1V2_9NOCA</name>
<dbReference type="Gene3D" id="3.30.110.170">
    <property type="entry name" value="Protein of unknown function (DUF541), domain 1"/>
    <property type="match status" value="1"/>
</dbReference>
<dbReference type="PANTHER" id="PTHR34387">
    <property type="entry name" value="SLR1258 PROTEIN"/>
    <property type="match status" value="1"/>
</dbReference>
<dbReference type="RefSeq" id="WP_142101570.1">
    <property type="nucleotide sequence ID" value="NZ_VIGH01000008.1"/>
</dbReference>
<comment type="caution">
    <text evidence="1">The sequence shown here is derived from an EMBL/GenBank/DDBJ whole genome shotgun (WGS) entry which is preliminary data.</text>
</comment>
<dbReference type="Pfam" id="PF04402">
    <property type="entry name" value="SIMPL"/>
    <property type="match status" value="1"/>
</dbReference>
<dbReference type="Gene3D" id="3.30.70.2970">
    <property type="entry name" value="Protein of unknown function (DUF541), domain 2"/>
    <property type="match status" value="1"/>
</dbReference>
<protein>
    <submittedName>
        <fullName evidence="1">DUF541 domain-containing protein</fullName>
    </submittedName>
</protein>
<organism evidence="1 2">
    <name type="scientific">Rhodococcus spelaei</name>
    <dbReference type="NCBI Taxonomy" id="2546320"/>
    <lineage>
        <taxon>Bacteria</taxon>
        <taxon>Bacillati</taxon>
        <taxon>Actinomycetota</taxon>
        <taxon>Actinomycetes</taxon>
        <taxon>Mycobacteriales</taxon>
        <taxon>Nocardiaceae</taxon>
        <taxon>Rhodococcus</taxon>
    </lineage>
</organism>
<reference evidence="1 2" key="1">
    <citation type="submission" date="2019-06" db="EMBL/GenBank/DDBJ databases">
        <title>Rhodococcus spaelei sp. nov., isolated from a cave.</title>
        <authorList>
            <person name="Lee S.D."/>
        </authorList>
    </citation>
    <scope>NUCLEOTIDE SEQUENCE [LARGE SCALE GENOMIC DNA]</scope>
    <source>
        <strain evidence="1 2">C9-5</strain>
    </source>
</reference>
<dbReference type="Proteomes" id="UP000316256">
    <property type="component" value="Unassembled WGS sequence"/>
</dbReference>
<keyword evidence="2" id="KW-1185">Reference proteome</keyword>
<dbReference type="OrthoDB" id="9808766at2"/>
<gene>
    <name evidence="1" type="ORF">FK531_17400</name>
</gene>
<sequence>MKSSVTVVGHGVSATAPDVMRVTVSVEVRRPDVVGAFDRAGEAAGAVSAALRSAGVSPADVATTGLSVHADTVWKDGSGQQVVGYVASTSLAVTLRDLSAPGRVIGECVAAGGDDVRLGGLELAVSDPTALLSAARDAAFADALAKATQYARLSGRELGKVVEVSEGAEPLGTPRPMLRAASMSADAMPIERGETELSASVRVRWRLV</sequence>